<dbReference type="GO" id="GO:0003676">
    <property type="term" value="F:nucleic acid binding"/>
    <property type="evidence" value="ECO:0007669"/>
    <property type="project" value="InterPro"/>
</dbReference>
<dbReference type="PANTHER" id="PTHR15491:SF12">
    <property type="entry name" value="CDKN1A INTERACTING ZINC FINGER PROTEIN 1B ISOFORM X1-RELATED"/>
    <property type="match status" value="1"/>
</dbReference>
<dbReference type="SMART" id="SM00451">
    <property type="entry name" value="ZnF_U1"/>
    <property type="match status" value="3"/>
</dbReference>
<evidence type="ECO:0000256" key="2">
    <source>
        <dbReference type="ARBA" id="ARBA00022723"/>
    </source>
</evidence>
<feature type="compositionally biased region" description="Basic and acidic residues" evidence="6">
    <location>
        <begin position="615"/>
        <end position="626"/>
    </location>
</feature>
<dbReference type="InterPro" id="IPR026811">
    <property type="entry name" value="CIZ1"/>
</dbReference>
<feature type="region of interest" description="Disordered" evidence="6">
    <location>
        <begin position="77"/>
        <end position="161"/>
    </location>
</feature>
<dbReference type="PANTHER" id="PTHR15491">
    <property type="match status" value="1"/>
</dbReference>
<evidence type="ECO:0000256" key="3">
    <source>
        <dbReference type="ARBA" id="ARBA00022771"/>
    </source>
</evidence>
<feature type="compositionally biased region" description="Acidic residues" evidence="6">
    <location>
        <begin position="396"/>
        <end position="412"/>
    </location>
</feature>
<comment type="caution">
    <text evidence="8">The sequence shown here is derived from an EMBL/GenBank/DDBJ whole genome shotgun (WGS) entry which is preliminary data.</text>
</comment>
<feature type="compositionally biased region" description="Acidic residues" evidence="6">
    <location>
        <begin position="664"/>
        <end position="673"/>
    </location>
</feature>
<dbReference type="SMART" id="SM00355">
    <property type="entry name" value="ZnF_C2H2"/>
    <property type="match status" value="2"/>
</dbReference>
<dbReference type="AlphaFoldDB" id="A0A8J7TIE6"/>
<evidence type="ECO:0000313" key="8">
    <source>
        <dbReference type="EMBL" id="MBN3324393.1"/>
    </source>
</evidence>
<dbReference type="InterPro" id="IPR036236">
    <property type="entry name" value="Znf_C2H2_sf"/>
</dbReference>
<keyword evidence="5" id="KW-0539">Nucleus</keyword>
<organism evidence="8 9">
    <name type="scientific">Atractosteus spatula</name>
    <name type="common">Alligator gar</name>
    <name type="synonym">Lepisosteus spatula</name>
    <dbReference type="NCBI Taxonomy" id="7917"/>
    <lineage>
        <taxon>Eukaryota</taxon>
        <taxon>Metazoa</taxon>
        <taxon>Chordata</taxon>
        <taxon>Craniata</taxon>
        <taxon>Vertebrata</taxon>
        <taxon>Euteleostomi</taxon>
        <taxon>Actinopterygii</taxon>
        <taxon>Neopterygii</taxon>
        <taxon>Holostei</taxon>
        <taxon>Semionotiformes</taxon>
        <taxon>Lepisosteidae</taxon>
        <taxon>Atractosteus</taxon>
    </lineage>
</organism>
<dbReference type="Pfam" id="PF23330">
    <property type="entry name" value="zf-C2H2_14"/>
    <property type="match status" value="1"/>
</dbReference>
<feature type="compositionally biased region" description="Basic and acidic residues" evidence="6">
    <location>
        <begin position="654"/>
        <end position="663"/>
    </location>
</feature>
<feature type="non-terminal residue" evidence="8">
    <location>
        <position position="1"/>
    </location>
</feature>
<feature type="region of interest" description="Disordered" evidence="6">
    <location>
        <begin position="396"/>
        <end position="423"/>
    </location>
</feature>
<feature type="compositionally biased region" description="Basic and acidic residues" evidence="6">
    <location>
        <begin position="536"/>
        <end position="552"/>
    </location>
</feature>
<evidence type="ECO:0000259" key="7">
    <source>
        <dbReference type="PROSITE" id="PS50171"/>
    </source>
</evidence>
<accession>A0A8J7TIE6</accession>
<evidence type="ECO:0000256" key="1">
    <source>
        <dbReference type="ARBA" id="ARBA00004123"/>
    </source>
</evidence>
<feature type="region of interest" description="Disordered" evidence="6">
    <location>
        <begin position="213"/>
        <end position="239"/>
    </location>
</feature>
<proteinExistence type="predicted"/>
<feature type="compositionally biased region" description="Low complexity" evidence="6">
    <location>
        <begin position="215"/>
        <end position="231"/>
    </location>
</feature>
<dbReference type="InterPro" id="IPR003604">
    <property type="entry name" value="Matrin/U1-like-C_Znf_C2H2"/>
</dbReference>
<name>A0A8J7TIE6_ATRSP</name>
<comment type="subcellular location">
    <subcellularLocation>
        <location evidence="1">Nucleus</location>
    </subcellularLocation>
</comment>
<keyword evidence="2" id="KW-0479">Metal-binding</keyword>
<feature type="compositionally biased region" description="Polar residues" evidence="6">
    <location>
        <begin position="553"/>
        <end position="572"/>
    </location>
</feature>
<dbReference type="Gene3D" id="3.30.160.60">
    <property type="entry name" value="Classic Zinc Finger"/>
    <property type="match status" value="2"/>
</dbReference>
<evidence type="ECO:0000256" key="5">
    <source>
        <dbReference type="ARBA" id="ARBA00023242"/>
    </source>
</evidence>
<dbReference type="InterPro" id="IPR022755">
    <property type="entry name" value="Znf_C2H2_jaz"/>
</dbReference>
<dbReference type="Pfam" id="PF12171">
    <property type="entry name" value="zf-C2H2_jaz"/>
    <property type="match status" value="1"/>
</dbReference>
<dbReference type="PROSITE" id="PS50171">
    <property type="entry name" value="ZF_MATRIN"/>
    <property type="match status" value="1"/>
</dbReference>
<feature type="non-terminal residue" evidence="8">
    <location>
        <position position="699"/>
    </location>
</feature>
<protein>
    <submittedName>
        <fullName evidence="8">CIZ1 protein</fullName>
    </submittedName>
</protein>
<evidence type="ECO:0000313" key="9">
    <source>
        <dbReference type="Proteomes" id="UP000736164"/>
    </source>
</evidence>
<dbReference type="InterPro" id="IPR013087">
    <property type="entry name" value="Znf_C2H2_type"/>
</dbReference>
<dbReference type="GO" id="GO:0005634">
    <property type="term" value="C:nucleus"/>
    <property type="evidence" value="ECO:0007669"/>
    <property type="project" value="UniProtKB-SubCell"/>
</dbReference>
<feature type="domain" description="Matrin-type" evidence="7">
    <location>
        <begin position="492"/>
        <end position="523"/>
    </location>
</feature>
<dbReference type="Proteomes" id="UP000736164">
    <property type="component" value="Unassembled WGS sequence"/>
</dbReference>
<feature type="compositionally biased region" description="Basic and acidic residues" evidence="6">
    <location>
        <begin position="98"/>
        <end position="118"/>
    </location>
</feature>
<evidence type="ECO:0000256" key="6">
    <source>
        <dbReference type="SAM" id="MobiDB-lite"/>
    </source>
</evidence>
<dbReference type="EMBL" id="JAAWVO010070627">
    <property type="protein sequence ID" value="MBN3324393.1"/>
    <property type="molecule type" value="Genomic_DNA"/>
</dbReference>
<dbReference type="GO" id="GO:0008270">
    <property type="term" value="F:zinc ion binding"/>
    <property type="evidence" value="ECO:0007669"/>
    <property type="project" value="UniProtKB-KW"/>
</dbReference>
<dbReference type="InterPro" id="IPR056345">
    <property type="entry name" value="Znf-C2H2_CIZ1"/>
</dbReference>
<feature type="region of interest" description="Disordered" evidence="6">
    <location>
        <begin position="521"/>
        <end position="699"/>
    </location>
</feature>
<feature type="compositionally biased region" description="Basic and acidic residues" evidence="6">
    <location>
        <begin position="77"/>
        <end position="90"/>
    </location>
</feature>
<sequence>THPVWVPWSLTPTGLFPRLLPGNLRGFAMGGQQFPPFFPAGARPSLLGPAPMGVAIKTPVMGFPPRHYHPHSRHYKDFARLPERKRECEQRPPPTGEVRSEGGSEGEPSDRAVSREDNAAVPDGQTQPSADQEEPLVKRQRTERSEEDMGTAAASAETLTADYKSTVEDTEPGECAVLEEGGSADGPEAVEFVEESRAAEVLGAGASLKVTIQQSSESRAFSTSTSELASRSSERNSGCEGPNRFYCYICSITCHNQQNFQSHMNGLAHQQRMMEIQHMSNACLVTLLPKVKESLQGSRREGEKRLGLQRWCATCQAHFTGDLIEHRRTREHKMAKHSSRPFCTVCKWHFRTPRKFVEHMKSPEHKQRVEEVGCVAGEILEELITVDAIGCFEGEEDYEEEPTEGEEEDEDSQPSHSQKARASSWKVAPTRMYLAEKGGVLRGARALIWPGVSLQAVRPAQREVALEEMRDDEEYDSETQYGSSFVVPVAGFLCRLCHKFYHFESTARLSHCKSQMHFQNLQATPRGPKSASDIQDPEKTSSDLPNRSKTDSSEAAVNSSSNGSVQNPTRSASPPCVLLEGSEDGTSDSMSSHMDCATDEQPQPADNPGNGSSLSEKDGCPDRPQAEEPGEEEPEKDGLQVLSVQAEKGSPNAEGKEEEAAREGEEDEDEEAGAGDRSMAGRTRATAPRRRSTRTTRRR</sequence>
<gene>
    <name evidence="8" type="primary">Ciz1</name>
    <name evidence="8" type="ORF">GTO95_0012694</name>
</gene>
<dbReference type="SUPFAM" id="SSF57667">
    <property type="entry name" value="beta-beta-alpha zinc fingers"/>
    <property type="match status" value="2"/>
</dbReference>
<keyword evidence="3" id="KW-0863">Zinc-finger</keyword>
<feature type="compositionally biased region" description="Basic residues" evidence="6">
    <location>
        <begin position="687"/>
        <end position="699"/>
    </location>
</feature>
<dbReference type="InterPro" id="IPR000690">
    <property type="entry name" value="Matrin/U1-C_Znf_C2H2"/>
</dbReference>
<keyword evidence="4" id="KW-0862">Zinc</keyword>
<feature type="compositionally biased region" description="Basic and acidic residues" evidence="6">
    <location>
        <begin position="135"/>
        <end position="144"/>
    </location>
</feature>
<keyword evidence="9" id="KW-1185">Reference proteome</keyword>
<reference evidence="8" key="1">
    <citation type="journal article" date="2021" name="Cell">
        <title>Tracing the genetic footprints of vertebrate landing in non-teleost ray-finned fishes.</title>
        <authorList>
            <person name="Bi X."/>
            <person name="Wang K."/>
            <person name="Yang L."/>
            <person name="Pan H."/>
            <person name="Jiang H."/>
            <person name="Wei Q."/>
            <person name="Fang M."/>
            <person name="Yu H."/>
            <person name="Zhu C."/>
            <person name="Cai Y."/>
            <person name="He Y."/>
            <person name="Gan X."/>
            <person name="Zeng H."/>
            <person name="Yu D."/>
            <person name="Zhu Y."/>
            <person name="Jiang H."/>
            <person name="Qiu Q."/>
            <person name="Yang H."/>
            <person name="Zhang Y.E."/>
            <person name="Wang W."/>
            <person name="Zhu M."/>
            <person name="He S."/>
            <person name="Zhang G."/>
        </authorList>
    </citation>
    <scope>NUCLEOTIDE SEQUENCE</scope>
    <source>
        <strain evidence="8">Allg_001</strain>
    </source>
</reference>
<evidence type="ECO:0000256" key="4">
    <source>
        <dbReference type="ARBA" id="ARBA00022833"/>
    </source>
</evidence>